<dbReference type="InterPro" id="IPR015500">
    <property type="entry name" value="Peptidase_S8_subtilisin-rel"/>
</dbReference>
<dbReference type="Pfam" id="PF00082">
    <property type="entry name" value="Peptidase_S8"/>
    <property type="match status" value="1"/>
</dbReference>
<dbReference type="InterPro" id="IPR051048">
    <property type="entry name" value="Peptidase_S8/S53_subtilisin"/>
</dbReference>
<reference evidence="11" key="2">
    <citation type="submission" date="2020-09" db="EMBL/GenBank/DDBJ databases">
        <authorList>
            <person name="Sun Q."/>
            <person name="Ohkuma M."/>
        </authorList>
    </citation>
    <scope>NUCLEOTIDE SEQUENCE</scope>
    <source>
        <strain evidence="11">JCM 3086</strain>
    </source>
</reference>
<dbReference type="PRINTS" id="PR00723">
    <property type="entry name" value="SUBTILISIN"/>
</dbReference>
<gene>
    <name evidence="11" type="ORF">GCM10010121_030570</name>
</gene>
<dbReference type="InterPro" id="IPR017296">
    <property type="entry name" value="Peptidase_S8A_SAM-P45"/>
</dbReference>
<organism evidence="11 12">
    <name type="scientific">Streptomyces brasiliensis</name>
    <dbReference type="NCBI Taxonomy" id="1954"/>
    <lineage>
        <taxon>Bacteria</taxon>
        <taxon>Bacillati</taxon>
        <taxon>Actinomycetota</taxon>
        <taxon>Actinomycetes</taxon>
        <taxon>Kitasatosporales</taxon>
        <taxon>Streptomycetaceae</taxon>
        <taxon>Streptomyces</taxon>
    </lineage>
</organism>
<feature type="active site" description="Charge relay system" evidence="5 6">
    <location>
        <position position="251"/>
    </location>
</feature>
<keyword evidence="2 6" id="KW-0645">Protease</keyword>
<name>A0A917NQ41_9ACTN</name>
<keyword evidence="9" id="KW-0732">Signal</keyword>
<keyword evidence="4 6" id="KW-0720">Serine protease</keyword>
<comment type="caution">
    <text evidence="11">The sequence shown here is derived from an EMBL/GenBank/DDBJ whole genome shotgun (WGS) entry which is preliminary data.</text>
</comment>
<dbReference type="InterPro" id="IPR023827">
    <property type="entry name" value="Peptidase_S8_Asp-AS"/>
</dbReference>
<feature type="active site" description="Charge relay system" evidence="5 6">
    <location>
        <position position="458"/>
    </location>
</feature>
<evidence type="ECO:0000259" key="10">
    <source>
        <dbReference type="Pfam" id="PF00082"/>
    </source>
</evidence>
<dbReference type="PROSITE" id="PS51318">
    <property type="entry name" value="TAT"/>
    <property type="match status" value="1"/>
</dbReference>
<evidence type="ECO:0000313" key="11">
    <source>
        <dbReference type="EMBL" id="GGJ17584.1"/>
    </source>
</evidence>
<dbReference type="InterPro" id="IPR000209">
    <property type="entry name" value="Peptidase_S8/S53_dom"/>
</dbReference>
<feature type="signal peptide" evidence="9">
    <location>
        <begin position="1"/>
        <end position="31"/>
    </location>
</feature>
<feature type="domain" description="Peptidase S8/S53" evidence="10">
    <location>
        <begin position="242"/>
        <end position="492"/>
    </location>
</feature>
<evidence type="ECO:0000256" key="7">
    <source>
        <dbReference type="RuleBase" id="RU003355"/>
    </source>
</evidence>
<dbReference type="AlphaFoldDB" id="A0A917NQ41"/>
<comment type="similarity">
    <text evidence="1 6 7">Belongs to the peptidase S8 family.</text>
</comment>
<dbReference type="Gene3D" id="3.50.30.30">
    <property type="match status" value="1"/>
</dbReference>
<dbReference type="GO" id="GO:0004252">
    <property type="term" value="F:serine-type endopeptidase activity"/>
    <property type="evidence" value="ECO:0007669"/>
    <property type="project" value="UniProtKB-UniRule"/>
</dbReference>
<keyword evidence="12" id="KW-1185">Reference proteome</keyword>
<evidence type="ECO:0000256" key="5">
    <source>
        <dbReference type="PIRSR" id="PIRSR615500-1"/>
    </source>
</evidence>
<evidence type="ECO:0000256" key="6">
    <source>
        <dbReference type="PROSITE-ProRule" id="PRU01240"/>
    </source>
</evidence>
<dbReference type="EMBL" id="BMQA01000008">
    <property type="protein sequence ID" value="GGJ17584.1"/>
    <property type="molecule type" value="Genomic_DNA"/>
</dbReference>
<evidence type="ECO:0000313" key="12">
    <source>
        <dbReference type="Proteomes" id="UP000657574"/>
    </source>
</evidence>
<dbReference type="PANTHER" id="PTHR43399">
    <property type="entry name" value="SUBTILISIN-RELATED"/>
    <property type="match status" value="1"/>
</dbReference>
<dbReference type="PROSITE" id="PS51892">
    <property type="entry name" value="SUBTILASE"/>
    <property type="match status" value="1"/>
</dbReference>
<feature type="active site" description="Charge relay system" evidence="5 6">
    <location>
        <position position="283"/>
    </location>
</feature>
<reference evidence="11" key="1">
    <citation type="journal article" date="2014" name="Int. J. Syst. Evol. Microbiol.">
        <title>Complete genome sequence of Corynebacterium casei LMG S-19264T (=DSM 44701T), isolated from a smear-ripened cheese.</title>
        <authorList>
            <consortium name="US DOE Joint Genome Institute (JGI-PGF)"/>
            <person name="Walter F."/>
            <person name="Albersmeier A."/>
            <person name="Kalinowski J."/>
            <person name="Ruckert C."/>
        </authorList>
    </citation>
    <scope>NUCLEOTIDE SEQUENCE</scope>
    <source>
        <strain evidence="11">JCM 3086</strain>
    </source>
</reference>
<dbReference type="Proteomes" id="UP000657574">
    <property type="component" value="Unassembled WGS sequence"/>
</dbReference>
<keyword evidence="3 6" id="KW-0378">Hydrolase</keyword>
<feature type="compositionally biased region" description="Low complexity" evidence="8">
    <location>
        <begin position="285"/>
        <end position="298"/>
    </location>
</feature>
<proteinExistence type="inferred from homology"/>
<accession>A0A917NQ41</accession>
<feature type="region of interest" description="Disordered" evidence="8">
    <location>
        <begin position="65"/>
        <end position="92"/>
    </location>
</feature>
<protein>
    <submittedName>
        <fullName evidence="11">Peptidase</fullName>
    </submittedName>
</protein>
<dbReference type="InterPro" id="IPR006311">
    <property type="entry name" value="TAT_signal"/>
</dbReference>
<dbReference type="PIRSF" id="PIRSF037852">
    <property type="entry name" value="Subtilisin_rel_SAV5721"/>
    <property type="match status" value="1"/>
</dbReference>
<evidence type="ECO:0000256" key="4">
    <source>
        <dbReference type="ARBA" id="ARBA00022825"/>
    </source>
</evidence>
<dbReference type="InterPro" id="IPR036852">
    <property type="entry name" value="Peptidase_S8/S53_dom_sf"/>
</dbReference>
<dbReference type="PROSITE" id="PS00136">
    <property type="entry name" value="SUBTILASE_ASP"/>
    <property type="match status" value="1"/>
</dbReference>
<dbReference type="PANTHER" id="PTHR43399:SF4">
    <property type="entry name" value="CELL WALL-ASSOCIATED PROTEASE"/>
    <property type="match status" value="1"/>
</dbReference>
<sequence length="1256" mass="129993">MDHPSARRTGLVALGASAAVLAALVPTAAQADAHPSRLAAPTASARPSSTVVTLITGDKVTVTKGAGGRPGTVSVQRPPGATGSVRTSTEGGDTYVYPDDAMAYVASGLLDKRLFDVTQLVAQGYDNAHAAGLPLIVSHRKESAALRRDQAAALPGVKVNRALPSVGGEAVTADRSRARGLWSALTAGTGAPSGTAAAARSDAPAFADGVAKIWLDGKARATLADSTAQIGAPQVWNEGTTGAGVKVAVLDTGVDTRHPDLADRVTDTQSFVPDSDVEDRHGHGTHTASTVAGTGAASDGKEKGVAPGADLAIGKVLDDNGNGRDSWVIAGMEWAARTEHAKIISMSLGDPARRDGTDPMSQSLNALSAETGALFVVAAGNSYQSPYAVGSPGAADAALTVAAVDSSDQVAYFSSAGPREGDDALKPDISAPGVDILAARSQYSAEGEGYYTTMSGTSMATPHVAGAAALLAQQHPDWTGQQLKDALMSTSKPTPDFTAYQAGSGRVDAAAAVHATVTATGSVFGGLVQWPHDDTAPIDRRITYTNSGDSPVTLDLAVDAGTSPAGLFSLPEGQKQVTVPAHGSASVTVVVSPAGMASGTWTGQVLARDAAGTPVAHTAAAVSIEPERYGLTLTAKDRAGRPMAGLVSLHRASDGSVTYYQIPDSGSLTVRLAPDTYSAMMFAEVQGTHGPHSLGAALLGDPEVKLTADTTVAFDASRARQVRVLTPKPSVASQTRIEYYRSFTEPRPAPDNRALVENILLDPAYDSVWAQPSDSEVTSGSFVFTTRIRAEQAPLTLSYAGTDLDDVLVQPGASPLPGSVAKTPGVFAGDGAAGDYAGVVARGAIAVVRRSDTVSPAEQSAAAHGAGVRLLLVVNDGVGRLESWYGAEDGATAGPVPVASVTADEGEALIKAIAAARGHQVTIKVESHPAPSYVYDLNRYQVGAVGADQTLRADDRNLARIDLTFGQRPGSDATEARADIPPYLTGPGWTLAPEPVAPGRRTDWVSTDGGVKWQQSAQIRGWTDSQQDPVAYQPGSTQQDTWFAPVLRPRMLGTNLPVRNGDFMFMSVPGWGDAGTAHAGYAPYGNGLTQQVSLYQGDRLLGQADYPSVYGGNLSPERLPYRLVADTRGDPVFSPYSTSTHTEWGFFSAEADNKTLPLVQLDYGVDLDAAGKAGRRSDLTVTPSVTGDAQISSVEVEVSYDDGATWHRLDARKRNGAWRGTLNAPGTASFVSLRTTAKDDVGDSVTQSVVRAFGLR</sequence>
<dbReference type="InterPro" id="IPR023828">
    <property type="entry name" value="Peptidase_S8_Ser-AS"/>
</dbReference>
<evidence type="ECO:0000256" key="2">
    <source>
        <dbReference type="ARBA" id="ARBA00022670"/>
    </source>
</evidence>
<dbReference type="PROSITE" id="PS00138">
    <property type="entry name" value="SUBTILASE_SER"/>
    <property type="match status" value="1"/>
</dbReference>
<evidence type="ECO:0000256" key="3">
    <source>
        <dbReference type="ARBA" id="ARBA00022801"/>
    </source>
</evidence>
<feature type="region of interest" description="Disordered" evidence="8">
    <location>
        <begin position="267"/>
        <end position="303"/>
    </location>
</feature>
<dbReference type="RefSeq" id="WP_229840346.1">
    <property type="nucleotide sequence ID" value="NZ_BMQA01000008.1"/>
</dbReference>
<dbReference type="Gene3D" id="3.40.50.200">
    <property type="entry name" value="Peptidase S8/S53 domain"/>
    <property type="match status" value="1"/>
</dbReference>
<evidence type="ECO:0000256" key="1">
    <source>
        <dbReference type="ARBA" id="ARBA00011073"/>
    </source>
</evidence>
<dbReference type="GO" id="GO:0006508">
    <property type="term" value="P:proteolysis"/>
    <property type="evidence" value="ECO:0007669"/>
    <property type="project" value="UniProtKB-KW"/>
</dbReference>
<evidence type="ECO:0000256" key="9">
    <source>
        <dbReference type="SAM" id="SignalP"/>
    </source>
</evidence>
<dbReference type="SUPFAM" id="SSF52743">
    <property type="entry name" value="Subtilisin-like"/>
    <property type="match status" value="1"/>
</dbReference>
<feature type="chain" id="PRO_5037134370" evidence="9">
    <location>
        <begin position="32"/>
        <end position="1256"/>
    </location>
</feature>
<evidence type="ECO:0000256" key="8">
    <source>
        <dbReference type="SAM" id="MobiDB-lite"/>
    </source>
</evidence>